<protein>
    <submittedName>
        <fullName evidence="1">Uncharacterized protein</fullName>
    </submittedName>
</protein>
<name>A0ABS8SWK3_DATST</name>
<dbReference type="EMBL" id="JACEIK010000865">
    <property type="protein sequence ID" value="MCD7463113.1"/>
    <property type="molecule type" value="Genomic_DNA"/>
</dbReference>
<dbReference type="Proteomes" id="UP000823775">
    <property type="component" value="Unassembled WGS sequence"/>
</dbReference>
<sequence>MTPKMSGLFRERSGEYRGWLVLRVWVPDDKEEERGGWKMKRREEKRWLGGKCDAHCVLIGSYGGFSTSCRSLWSSPGSGGFGWSGRWLCSEVRRRLKSLAGTMAARVFRWVKGRNGV</sequence>
<comment type="caution">
    <text evidence="1">The sequence shown here is derived from an EMBL/GenBank/DDBJ whole genome shotgun (WGS) entry which is preliminary data.</text>
</comment>
<evidence type="ECO:0000313" key="1">
    <source>
        <dbReference type="EMBL" id="MCD7463113.1"/>
    </source>
</evidence>
<reference evidence="1 2" key="1">
    <citation type="journal article" date="2021" name="BMC Genomics">
        <title>Datura genome reveals duplications of psychoactive alkaloid biosynthetic genes and high mutation rate following tissue culture.</title>
        <authorList>
            <person name="Rajewski A."/>
            <person name="Carter-House D."/>
            <person name="Stajich J."/>
            <person name="Litt A."/>
        </authorList>
    </citation>
    <scope>NUCLEOTIDE SEQUENCE [LARGE SCALE GENOMIC DNA]</scope>
    <source>
        <strain evidence="1">AR-01</strain>
    </source>
</reference>
<accession>A0ABS8SWK3</accession>
<keyword evidence="2" id="KW-1185">Reference proteome</keyword>
<gene>
    <name evidence="1" type="ORF">HAX54_049982</name>
</gene>
<proteinExistence type="predicted"/>
<evidence type="ECO:0000313" key="2">
    <source>
        <dbReference type="Proteomes" id="UP000823775"/>
    </source>
</evidence>
<organism evidence="1 2">
    <name type="scientific">Datura stramonium</name>
    <name type="common">Jimsonweed</name>
    <name type="synonym">Common thornapple</name>
    <dbReference type="NCBI Taxonomy" id="4076"/>
    <lineage>
        <taxon>Eukaryota</taxon>
        <taxon>Viridiplantae</taxon>
        <taxon>Streptophyta</taxon>
        <taxon>Embryophyta</taxon>
        <taxon>Tracheophyta</taxon>
        <taxon>Spermatophyta</taxon>
        <taxon>Magnoliopsida</taxon>
        <taxon>eudicotyledons</taxon>
        <taxon>Gunneridae</taxon>
        <taxon>Pentapetalae</taxon>
        <taxon>asterids</taxon>
        <taxon>lamiids</taxon>
        <taxon>Solanales</taxon>
        <taxon>Solanaceae</taxon>
        <taxon>Solanoideae</taxon>
        <taxon>Datureae</taxon>
        <taxon>Datura</taxon>
    </lineage>
</organism>